<keyword evidence="6 12" id="KW-0812">Transmembrane</keyword>
<keyword evidence="14" id="KW-1185">Reference proteome</keyword>
<dbReference type="InterPro" id="IPR029025">
    <property type="entry name" value="T3SS_substrate_exporter_C"/>
</dbReference>
<evidence type="ECO:0000256" key="5">
    <source>
        <dbReference type="ARBA" id="ARBA00022475"/>
    </source>
</evidence>
<accession>A0ABS5PTA8</accession>
<dbReference type="NCBIfam" id="TIGR00328">
    <property type="entry name" value="flhB"/>
    <property type="match status" value="1"/>
</dbReference>
<reference evidence="13 14" key="1">
    <citation type="submission" date="2021-05" db="EMBL/GenBank/DDBJ databases">
        <title>Fusibacter ferrireducens sp. nov., an anaerobic, sulfur- and Fe-reducing bacterium isolated from the mangrove sediment.</title>
        <authorList>
            <person name="Qiu D."/>
        </authorList>
    </citation>
    <scope>NUCLEOTIDE SEQUENCE [LARGE SCALE GENOMIC DNA]</scope>
    <source>
        <strain evidence="13 14">DSM 12116</strain>
    </source>
</reference>
<keyword evidence="8 12" id="KW-0653">Protein transport</keyword>
<evidence type="ECO:0000256" key="6">
    <source>
        <dbReference type="ARBA" id="ARBA00022692"/>
    </source>
</evidence>
<gene>
    <name evidence="12 13" type="primary">flhB</name>
    <name evidence="13" type="ORF">KHM83_17130</name>
</gene>
<dbReference type="Pfam" id="PF01312">
    <property type="entry name" value="Bac_export_2"/>
    <property type="match status" value="1"/>
</dbReference>
<feature type="transmembrane region" description="Helical" evidence="12">
    <location>
        <begin position="150"/>
        <end position="172"/>
    </location>
</feature>
<dbReference type="RefSeq" id="WP_213238271.1">
    <property type="nucleotide sequence ID" value="NZ_JAHBCL010000039.1"/>
</dbReference>
<keyword evidence="7 12" id="KW-1005">Bacterial flagellum biogenesis</keyword>
<evidence type="ECO:0000256" key="10">
    <source>
        <dbReference type="ARBA" id="ARBA00023136"/>
    </source>
</evidence>
<feature type="transmembrane region" description="Helical" evidence="12">
    <location>
        <begin position="192"/>
        <end position="218"/>
    </location>
</feature>
<keyword evidence="13" id="KW-0282">Flagellum</keyword>
<dbReference type="Proteomes" id="UP000746471">
    <property type="component" value="Unassembled WGS sequence"/>
</dbReference>
<dbReference type="PANTHER" id="PTHR30531:SF12">
    <property type="entry name" value="FLAGELLAR BIOSYNTHETIC PROTEIN FLHB"/>
    <property type="match status" value="1"/>
</dbReference>
<dbReference type="InterPro" id="IPR006136">
    <property type="entry name" value="FlhB"/>
</dbReference>
<evidence type="ECO:0000256" key="12">
    <source>
        <dbReference type="RuleBase" id="RU364091"/>
    </source>
</evidence>
<comment type="similarity">
    <text evidence="2 12">Belongs to the type III secretion exporter family.</text>
</comment>
<dbReference type="EMBL" id="JAHBCL010000039">
    <property type="protein sequence ID" value="MBS7528413.1"/>
    <property type="molecule type" value="Genomic_DNA"/>
</dbReference>
<comment type="subcellular location">
    <subcellularLocation>
        <location evidence="1">Cell membrane</location>
        <topology evidence="1">Multi-pass membrane protein</topology>
    </subcellularLocation>
</comment>
<comment type="caution">
    <text evidence="13">The sequence shown here is derived from an EMBL/GenBank/DDBJ whole genome shotgun (WGS) entry which is preliminary data.</text>
</comment>
<evidence type="ECO:0000256" key="8">
    <source>
        <dbReference type="ARBA" id="ARBA00022927"/>
    </source>
</evidence>
<evidence type="ECO:0000313" key="13">
    <source>
        <dbReference type="EMBL" id="MBS7528413.1"/>
    </source>
</evidence>
<keyword evidence="13" id="KW-0969">Cilium</keyword>
<comment type="function">
    <text evidence="12">Required for formation of the rod structure in the basal body of the flagellar apparatus. Together with FliI and FliH, may constitute the export apparatus of flagellin.</text>
</comment>
<feature type="transmembrane region" description="Helical" evidence="12">
    <location>
        <begin position="38"/>
        <end position="59"/>
    </location>
</feature>
<dbReference type="Gene3D" id="6.10.250.2080">
    <property type="match status" value="1"/>
</dbReference>
<proteinExistence type="inferred from homology"/>
<keyword evidence="4 12" id="KW-0813">Transport</keyword>
<evidence type="ECO:0000256" key="3">
    <source>
        <dbReference type="ARBA" id="ARBA00021622"/>
    </source>
</evidence>
<evidence type="ECO:0000256" key="4">
    <source>
        <dbReference type="ARBA" id="ARBA00022448"/>
    </source>
</evidence>
<name>A0ABS5PTA8_9FIRM</name>
<protein>
    <recommendedName>
        <fullName evidence="3 12">Flagellar biosynthetic protein FlhB</fullName>
    </recommendedName>
</protein>
<dbReference type="PANTHER" id="PTHR30531">
    <property type="entry name" value="FLAGELLAR BIOSYNTHETIC PROTEIN FLHB"/>
    <property type="match status" value="1"/>
</dbReference>
<feature type="transmembrane region" description="Helical" evidence="12">
    <location>
        <begin position="99"/>
        <end position="129"/>
    </location>
</feature>
<evidence type="ECO:0000256" key="9">
    <source>
        <dbReference type="ARBA" id="ARBA00022989"/>
    </source>
</evidence>
<dbReference type="Gene3D" id="3.40.1690.10">
    <property type="entry name" value="secretion proteins EscU"/>
    <property type="match status" value="1"/>
</dbReference>
<evidence type="ECO:0000313" key="14">
    <source>
        <dbReference type="Proteomes" id="UP000746471"/>
    </source>
</evidence>
<evidence type="ECO:0000256" key="11">
    <source>
        <dbReference type="ARBA" id="ARBA00023225"/>
    </source>
</evidence>
<keyword evidence="10 12" id="KW-0472">Membrane</keyword>
<evidence type="ECO:0000256" key="1">
    <source>
        <dbReference type="ARBA" id="ARBA00004651"/>
    </source>
</evidence>
<keyword evidence="9 12" id="KW-1133">Transmembrane helix</keyword>
<evidence type="ECO:0000256" key="2">
    <source>
        <dbReference type="ARBA" id="ARBA00010690"/>
    </source>
</evidence>
<keyword evidence="5 12" id="KW-1003">Cell membrane</keyword>
<dbReference type="SUPFAM" id="SSF160544">
    <property type="entry name" value="EscU C-terminal domain-like"/>
    <property type="match status" value="1"/>
</dbReference>
<organism evidence="13 14">
    <name type="scientific">Fusibacter paucivorans</name>
    <dbReference type="NCBI Taxonomy" id="76009"/>
    <lineage>
        <taxon>Bacteria</taxon>
        <taxon>Bacillati</taxon>
        <taxon>Bacillota</taxon>
        <taxon>Clostridia</taxon>
        <taxon>Eubacteriales</taxon>
        <taxon>Eubacteriales Family XII. Incertae Sedis</taxon>
        <taxon>Fusibacter</taxon>
    </lineage>
</organism>
<dbReference type="PRINTS" id="PR00950">
    <property type="entry name" value="TYPE3IMSPROT"/>
</dbReference>
<evidence type="ECO:0000256" key="7">
    <source>
        <dbReference type="ARBA" id="ARBA00022795"/>
    </source>
</evidence>
<dbReference type="InterPro" id="IPR006135">
    <property type="entry name" value="T3SS_substrate_exporter"/>
</dbReference>
<keyword evidence="11 12" id="KW-1006">Bacterial flagellum protein export</keyword>
<sequence length="360" mass="40755">MIRQFDLQLFTEEKTESATPKKMRDAREKGQVVQSKELSTAVAFLSVFLAMGAMSDYLINGMVGYFTMTMNLIPDVGQMFESEDYKLYMADMLMTILKYALPLLGVALVVGVLMSYIQVGFLFTTETLMPKLEKINPMKGFKNIFSMRSLVELVKSIAKASTLLYIAISYVLDHLPELLITFEIEPIQTMGIMWDIILGVVMRCALFLFIVAIFDYAYKRWKNSKDLMMTKQEIKDEYKQSEGDPKLKAKIKEKQRAFAMSRMMQSVPEADVVITNPTHFAIAIKYDSDKSDAPVVTAKGQDLVAMNIKRIATENAVPIVENKPLAQTLFRTVEIGQAIPPDLYEAVAEVLAYVYKLNRA</sequence>
<keyword evidence="13" id="KW-0966">Cell projection</keyword>